<reference evidence="2" key="1">
    <citation type="journal article" date="2013" name="J. Plant Res.">
        <title>Effect of fungi and light on seed germination of three Opuntia species from semiarid lands of central Mexico.</title>
        <authorList>
            <person name="Delgado-Sanchez P."/>
            <person name="Jimenez-Bremont J.F."/>
            <person name="Guerrero-Gonzalez Mde L."/>
            <person name="Flores J."/>
        </authorList>
    </citation>
    <scope>NUCLEOTIDE SEQUENCE</scope>
    <source>
        <tissue evidence="2">Cladode</tissue>
    </source>
</reference>
<feature type="compositionally biased region" description="Basic residues" evidence="1">
    <location>
        <begin position="15"/>
        <end position="24"/>
    </location>
</feature>
<protein>
    <submittedName>
        <fullName evidence="2">Uncharacterized protein</fullName>
    </submittedName>
</protein>
<organism evidence="2">
    <name type="scientific">Opuntia streptacantha</name>
    <name type="common">Prickly pear cactus</name>
    <name type="synonym">Opuntia cardona</name>
    <dbReference type="NCBI Taxonomy" id="393608"/>
    <lineage>
        <taxon>Eukaryota</taxon>
        <taxon>Viridiplantae</taxon>
        <taxon>Streptophyta</taxon>
        <taxon>Embryophyta</taxon>
        <taxon>Tracheophyta</taxon>
        <taxon>Spermatophyta</taxon>
        <taxon>Magnoliopsida</taxon>
        <taxon>eudicotyledons</taxon>
        <taxon>Gunneridae</taxon>
        <taxon>Pentapetalae</taxon>
        <taxon>Caryophyllales</taxon>
        <taxon>Cactineae</taxon>
        <taxon>Cactaceae</taxon>
        <taxon>Opuntioideae</taxon>
        <taxon>Opuntia</taxon>
    </lineage>
</organism>
<feature type="region of interest" description="Disordered" evidence="1">
    <location>
        <begin position="98"/>
        <end position="212"/>
    </location>
</feature>
<name>A0A7C9EVS3_OPUST</name>
<dbReference type="AlphaFoldDB" id="A0A7C9EVS3"/>
<feature type="compositionally biased region" description="Basic and acidic residues" evidence="1">
    <location>
        <begin position="141"/>
        <end position="155"/>
    </location>
</feature>
<reference evidence="2" key="2">
    <citation type="submission" date="2020-07" db="EMBL/GenBank/DDBJ databases">
        <authorList>
            <person name="Vera ALvarez R."/>
            <person name="Arias-Moreno D.M."/>
            <person name="Jimenez-Jacinto V."/>
            <person name="Jimenez-Bremont J.F."/>
            <person name="Swaminathan K."/>
            <person name="Moose S.P."/>
            <person name="Guerrero-Gonzalez M.L."/>
            <person name="Marino-Ramirez L."/>
            <person name="Landsman D."/>
            <person name="Rodriguez-Kessler M."/>
            <person name="Delgado-Sanchez P."/>
        </authorList>
    </citation>
    <scope>NUCLEOTIDE SEQUENCE</scope>
    <source>
        <tissue evidence="2">Cladode</tissue>
    </source>
</reference>
<dbReference type="PANTHER" id="PTHR33670">
    <property type="entry name" value="SPLICING FACTOR, PROLINE- AND GLUTAMINE-RICH-LIKE"/>
    <property type="match status" value="1"/>
</dbReference>
<dbReference type="PANTHER" id="PTHR33670:SF14">
    <property type="entry name" value="T20H2.15 PROTEIN"/>
    <property type="match status" value="1"/>
</dbReference>
<accession>A0A7C9EVS3</accession>
<evidence type="ECO:0000313" key="2">
    <source>
        <dbReference type="EMBL" id="MBA4680521.1"/>
    </source>
</evidence>
<dbReference type="EMBL" id="GISG01287523">
    <property type="protein sequence ID" value="MBA4680521.1"/>
    <property type="molecule type" value="Transcribed_RNA"/>
</dbReference>
<proteinExistence type="predicted"/>
<sequence>MEALVVEKTPSPPSKKMKNRRRNGLHPPHPLDGLHGCRPTYPQLAAMKQGIILMHGGHTHSHGGAFSPHSNYYPAKHHPPLLPLPAAVSKPTFLSLPAPHSLSKSKQQKAKRIPSLTKSDDVIRGKGQPSMKQRVGSDPGNDPKKATRVDLDVMDKSSGSSAFSLSPPPPSSLPMPKFSLIRQPQLQPKKLSSAAEVDDGATDNLRRLLRLR</sequence>
<evidence type="ECO:0000256" key="1">
    <source>
        <dbReference type="SAM" id="MobiDB-lite"/>
    </source>
</evidence>
<feature type="region of interest" description="Disordered" evidence="1">
    <location>
        <begin position="1"/>
        <end position="36"/>
    </location>
</feature>